<evidence type="ECO:0000313" key="3">
    <source>
        <dbReference type="RefSeq" id="XP_022080792.1"/>
    </source>
</evidence>
<dbReference type="OMA" id="THYFILD"/>
<gene>
    <name evidence="3" type="primary">LOC110973892</name>
</gene>
<dbReference type="KEGG" id="aplc:110973892"/>
<reference evidence="3" key="1">
    <citation type="submission" date="2025-08" db="UniProtKB">
        <authorList>
            <consortium name="RefSeq"/>
        </authorList>
    </citation>
    <scope>IDENTIFICATION</scope>
</reference>
<keyword evidence="2" id="KW-1185">Reference proteome</keyword>
<evidence type="ECO:0000256" key="1">
    <source>
        <dbReference type="SAM" id="SignalP"/>
    </source>
</evidence>
<organism evidence="2 3">
    <name type="scientific">Acanthaster planci</name>
    <name type="common">Crown-of-thorns starfish</name>
    <dbReference type="NCBI Taxonomy" id="133434"/>
    <lineage>
        <taxon>Eukaryota</taxon>
        <taxon>Metazoa</taxon>
        <taxon>Echinodermata</taxon>
        <taxon>Eleutherozoa</taxon>
        <taxon>Asterozoa</taxon>
        <taxon>Asteroidea</taxon>
        <taxon>Valvatacea</taxon>
        <taxon>Valvatida</taxon>
        <taxon>Acanthasteridae</taxon>
        <taxon>Acanthaster</taxon>
    </lineage>
</organism>
<keyword evidence="1" id="KW-0732">Signal</keyword>
<dbReference type="OrthoDB" id="10392666at2759"/>
<feature type="chain" id="PRO_5034810926" evidence="1">
    <location>
        <begin position="31"/>
        <end position="252"/>
    </location>
</feature>
<evidence type="ECO:0000313" key="2">
    <source>
        <dbReference type="Proteomes" id="UP000694845"/>
    </source>
</evidence>
<dbReference type="Proteomes" id="UP000694845">
    <property type="component" value="Unplaced"/>
</dbReference>
<sequence length="252" mass="27684">MATIVTSGLSETFFGLLSVMSLLCATSVKSSPVSTVVISTFDPTTSVEASTFQVPCEPTGTSTYTSTSNVQTTYDILSIYTSCLVRKSSSVFKRYEEERFGEPLYPLMEVSLPDITTLSTPGLCGADRLATHYFILDGFKKAMVGVMKDEEQHNGSRNFGGEFKNMNRLLGKVLQGTRELICSNGLQGESQIEEVQGVFFEPVNREILRSVRDYTVLHRINEYVKQLNFDILGNIGSADGSAMESDCVKPTV</sequence>
<dbReference type="GeneID" id="110973892"/>
<name>A0A8B7XKW0_ACAPL</name>
<dbReference type="RefSeq" id="XP_022080792.1">
    <property type="nucleotide sequence ID" value="XM_022225100.1"/>
</dbReference>
<proteinExistence type="predicted"/>
<dbReference type="AlphaFoldDB" id="A0A8B7XKW0"/>
<feature type="signal peptide" evidence="1">
    <location>
        <begin position="1"/>
        <end position="30"/>
    </location>
</feature>
<protein>
    <submittedName>
        <fullName evidence="3">Uncharacterized protein LOC110973892</fullName>
    </submittedName>
</protein>
<accession>A0A8B7XKW0</accession>